<dbReference type="Pfam" id="PF00386">
    <property type="entry name" value="C1q"/>
    <property type="match status" value="1"/>
</dbReference>
<keyword evidence="3" id="KW-0175">Coiled coil</keyword>
<organism evidence="6 7">
    <name type="scientific">Dreissena polymorpha</name>
    <name type="common">Zebra mussel</name>
    <name type="synonym">Mytilus polymorpha</name>
    <dbReference type="NCBI Taxonomy" id="45954"/>
    <lineage>
        <taxon>Eukaryota</taxon>
        <taxon>Metazoa</taxon>
        <taxon>Spiralia</taxon>
        <taxon>Lophotrochozoa</taxon>
        <taxon>Mollusca</taxon>
        <taxon>Bivalvia</taxon>
        <taxon>Autobranchia</taxon>
        <taxon>Heteroconchia</taxon>
        <taxon>Euheterodonta</taxon>
        <taxon>Imparidentia</taxon>
        <taxon>Neoheterodontei</taxon>
        <taxon>Myida</taxon>
        <taxon>Dreissenoidea</taxon>
        <taxon>Dreissenidae</taxon>
        <taxon>Dreissena</taxon>
    </lineage>
</organism>
<feature type="signal peptide" evidence="4">
    <location>
        <begin position="1"/>
        <end position="20"/>
    </location>
</feature>
<evidence type="ECO:0000256" key="4">
    <source>
        <dbReference type="SAM" id="SignalP"/>
    </source>
</evidence>
<evidence type="ECO:0000256" key="3">
    <source>
        <dbReference type="SAM" id="Coils"/>
    </source>
</evidence>
<dbReference type="GO" id="GO:0005581">
    <property type="term" value="C:collagen trimer"/>
    <property type="evidence" value="ECO:0007669"/>
    <property type="project" value="UniProtKB-KW"/>
</dbReference>
<keyword evidence="2" id="KW-0964">Secreted</keyword>
<evidence type="ECO:0000313" key="7">
    <source>
        <dbReference type="Proteomes" id="UP000828390"/>
    </source>
</evidence>
<evidence type="ECO:0000256" key="1">
    <source>
        <dbReference type="ARBA" id="ARBA00004613"/>
    </source>
</evidence>
<accession>A0A9D4GF96</accession>
<proteinExistence type="predicted"/>
<feature type="coiled-coil region" evidence="3">
    <location>
        <begin position="33"/>
        <end position="67"/>
    </location>
</feature>
<dbReference type="Proteomes" id="UP000828390">
    <property type="component" value="Unassembled WGS sequence"/>
</dbReference>
<dbReference type="PRINTS" id="PR00007">
    <property type="entry name" value="COMPLEMNTC1Q"/>
</dbReference>
<dbReference type="Gene3D" id="2.60.120.40">
    <property type="match status" value="1"/>
</dbReference>
<evidence type="ECO:0000313" key="6">
    <source>
        <dbReference type="EMBL" id="KAH3812927.1"/>
    </source>
</evidence>
<feature type="chain" id="PRO_5038920433" description="C1q domain-containing protein" evidence="4">
    <location>
        <begin position="21"/>
        <end position="249"/>
    </location>
</feature>
<reference evidence="6" key="2">
    <citation type="submission" date="2020-11" db="EMBL/GenBank/DDBJ databases">
        <authorList>
            <person name="McCartney M.A."/>
            <person name="Auch B."/>
            <person name="Kono T."/>
            <person name="Mallez S."/>
            <person name="Becker A."/>
            <person name="Gohl D.M."/>
            <person name="Silverstein K.A.T."/>
            <person name="Koren S."/>
            <person name="Bechman K.B."/>
            <person name="Herman A."/>
            <person name="Abrahante J.E."/>
            <person name="Garbe J."/>
        </authorList>
    </citation>
    <scope>NUCLEOTIDE SEQUENCE</scope>
    <source>
        <strain evidence="6">Duluth1</strain>
        <tissue evidence="6">Whole animal</tissue>
    </source>
</reference>
<comment type="subcellular location">
    <subcellularLocation>
        <location evidence="1">Secreted</location>
    </subcellularLocation>
</comment>
<dbReference type="InterPro" id="IPR008983">
    <property type="entry name" value="Tumour_necrosis_fac-like_dom"/>
</dbReference>
<dbReference type="InterPro" id="IPR050392">
    <property type="entry name" value="Collagen/C1q_domain"/>
</dbReference>
<reference evidence="6" key="1">
    <citation type="journal article" date="2019" name="bioRxiv">
        <title>The Genome of the Zebra Mussel, Dreissena polymorpha: A Resource for Invasive Species Research.</title>
        <authorList>
            <person name="McCartney M.A."/>
            <person name="Auch B."/>
            <person name="Kono T."/>
            <person name="Mallez S."/>
            <person name="Zhang Y."/>
            <person name="Obille A."/>
            <person name="Becker A."/>
            <person name="Abrahante J.E."/>
            <person name="Garbe J."/>
            <person name="Badalamenti J.P."/>
            <person name="Herman A."/>
            <person name="Mangelson H."/>
            <person name="Liachko I."/>
            <person name="Sullivan S."/>
            <person name="Sone E.D."/>
            <person name="Koren S."/>
            <person name="Silverstein K.A.T."/>
            <person name="Beckman K.B."/>
            <person name="Gohl D.M."/>
        </authorList>
    </citation>
    <scope>NUCLEOTIDE SEQUENCE</scope>
    <source>
        <strain evidence="6">Duluth1</strain>
        <tissue evidence="6">Whole animal</tissue>
    </source>
</reference>
<dbReference type="SMART" id="SM00110">
    <property type="entry name" value="C1Q"/>
    <property type="match status" value="1"/>
</dbReference>
<comment type="caution">
    <text evidence="6">The sequence shown here is derived from an EMBL/GenBank/DDBJ whole genome shotgun (WGS) entry which is preliminary data.</text>
</comment>
<dbReference type="PROSITE" id="PS50871">
    <property type="entry name" value="C1Q"/>
    <property type="match status" value="1"/>
</dbReference>
<dbReference type="PANTHER" id="PTHR15427:SF33">
    <property type="entry name" value="COLLAGEN IV NC1 DOMAIN-CONTAINING PROTEIN"/>
    <property type="match status" value="1"/>
</dbReference>
<name>A0A9D4GF96_DREPO</name>
<evidence type="ECO:0000259" key="5">
    <source>
        <dbReference type="PROSITE" id="PS50871"/>
    </source>
</evidence>
<dbReference type="SUPFAM" id="SSF49842">
    <property type="entry name" value="TNF-like"/>
    <property type="match status" value="1"/>
</dbReference>
<evidence type="ECO:0000256" key="2">
    <source>
        <dbReference type="ARBA" id="ARBA00022525"/>
    </source>
</evidence>
<dbReference type="InterPro" id="IPR001073">
    <property type="entry name" value="C1q_dom"/>
</dbReference>
<keyword evidence="7" id="KW-1185">Reference proteome</keyword>
<feature type="domain" description="C1q" evidence="5">
    <location>
        <begin position="114"/>
        <end position="249"/>
    </location>
</feature>
<dbReference type="PANTHER" id="PTHR15427">
    <property type="entry name" value="EMILIN ELASTIN MICROFIBRIL INTERFACE-LOCATED PROTEIN ELASTIN MICROFIBRIL INTERFACER"/>
    <property type="match status" value="1"/>
</dbReference>
<dbReference type="EMBL" id="JAIWYP010000006">
    <property type="protein sequence ID" value="KAH3812927.1"/>
    <property type="molecule type" value="Genomic_DNA"/>
</dbReference>
<sequence>MKKELKVVLYVLNLAVISLAVEPACPLALEHTLKDIKETNTKVVDALRKLQDENDKVNIAIEAMERKQILMEAALSDAIKTALTNVSLSLTHILTESGRAIKDMGSRVDLVKGELQITIHVRAKLASSITVNSGQDVVFTQVEVNEGQGYDKGTGKFTASVAGLYNFAVHYCTQSSQYVHTEIVHNGKSLQRSSHYGVSGFNLCPSLQVYVVMSMGDMVWVRTTPGYTSNLYQADSRVDTTFSGVLIHA</sequence>
<dbReference type="AlphaFoldDB" id="A0A9D4GF96"/>
<keyword evidence="4" id="KW-0732">Signal</keyword>
<gene>
    <name evidence="6" type="ORF">DPMN_141370</name>
</gene>
<protein>
    <recommendedName>
        <fullName evidence="5">C1q domain-containing protein</fullName>
    </recommendedName>
</protein>